<organism evidence="3">
    <name type="scientific">Leptosphaeria maculans (strain JN3 / isolate v23.1.3 / race Av1-4-5-6-7-8)</name>
    <name type="common">Blackleg fungus</name>
    <name type="synonym">Phoma lingam</name>
    <dbReference type="NCBI Taxonomy" id="985895"/>
    <lineage>
        <taxon>Eukaryota</taxon>
        <taxon>Fungi</taxon>
        <taxon>Dikarya</taxon>
        <taxon>Ascomycota</taxon>
        <taxon>Pezizomycotina</taxon>
        <taxon>Dothideomycetes</taxon>
        <taxon>Pleosporomycetidae</taxon>
        <taxon>Pleosporales</taxon>
        <taxon>Pleosporineae</taxon>
        <taxon>Leptosphaeriaceae</taxon>
        <taxon>Plenodomus</taxon>
        <taxon>Plenodomus lingam/Leptosphaeria maculans species complex</taxon>
    </lineage>
</organism>
<accession>E4ZQW8</accession>
<dbReference type="EMBL" id="FP929116">
    <property type="protein sequence ID" value="CBX94123.1"/>
    <property type="molecule type" value="Genomic_DNA"/>
</dbReference>
<dbReference type="HOGENOM" id="CLU_393329_0_0_1"/>
<feature type="region of interest" description="Disordered" evidence="1">
    <location>
        <begin position="555"/>
        <end position="592"/>
    </location>
</feature>
<protein>
    <submittedName>
        <fullName evidence="2">Predicted protein</fullName>
    </submittedName>
</protein>
<dbReference type="GeneID" id="13285127"/>
<reference evidence="3" key="1">
    <citation type="journal article" date="2011" name="Nat. Commun.">
        <title>Effector diversification within compartments of the Leptosphaeria maculans genome affected by Repeat-Induced Point mutations.</title>
        <authorList>
            <person name="Rouxel T."/>
            <person name="Grandaubert J."/>
            <person name="Hane J.K."/>
            <person name="Hoede C."/>
            <person name="van de Wouw A.P."/>
            <person name="Couloux A."/>
            <person name="Dominguez V."/>
            <person name="Anthouard V."/>
            <person name="Bally P."/>
            <person name="Bourras S."/>
            <person name="Cozijnsen A.J."/>
            <person name="Ciuffetti L.M."/>
            <person name="Degrave A."/>
            <person name="Dilmaghani A."/>
            <person name="Duret L."/>
            <person name="Fudal I."/>
            <person name="Goodwin S.B."/>
            <person name="Gout L."/>
            <person name="Glaser N."/>
            <person name="Linglin J."/>
            <person name="Kema G.H.J."/>
            <person name="Lapalu N."/>
            <person name="Lawrence C.B."/>
            <person name="May K."/>
            <person name="Meyer M."/>
            <person name="Ollivier B."/>
            <person name="Poulain J."/>
            <person name="Schoch C.L."/>
            <person name="Simon A."/>
            <person name="Spatafora J.W."/>
            <person name="Stachowiak A."/>
            <person name="Turgeon B.G."/>
            <person name="Tyler B.M."/>
            <person name="Vincent D."/>
            <person name="Weissenbach J."/>
            <person name="Amselem J."/>
            <person name="Quesneville H."/>
            <person name="Oliver R.P."/>
            <person name="Wincker P."/>
            <person name="Balesdent M.-H."/>
            <person name="Howlett B.J."/>
        </authorList>
    </citation>
    <scope>NUCLEOTIDE SEQUENCE [LARGE SCALE GENOMIC DNA]</scope>
    <source>
        <strain evidence="3">JN3 / isolate v23.1.3 / race Av1-4-5-6-7-8</strain>
    </source>
</reference>
<feature type="compositionally biased region" description="Acidic residues" evidence="1">
    <location>
        <begin position="458"/>
        <end position="470"/>
    </location>
</feature>
<dbReference type="AlphaFoldDB" id="E4ZQW8"/>
<dbReference type="InParanoid" id="E4ZQW8"/>
<feature type="compositionally biased region" description="Polar residues" evidence="1">
    <location>
        <begin position="583"/>
        <end position="592"/>
    </location>
</feature>
<feature type="region of interest" description="Disordered" evidence="1">
    <location>
        <begin position="457"/>
        <end position="482"/>
    </location>
</feature>
<evidence type="ECO:0000256" key="1">
    <source>
        <dbReference type="SAM" id="MobiDB-lite"/>
    </source>
</evidence>
<name>E4ZQW8_LEPMJ</name>
<proteinExistence type="predicted"/>
<evidence type="ECO:0000313" key="3">
    <source>
        <dbReference type="Proteomes" id="UP000002668"/>
    </source>
</evidence>
<dbReference type="Proteomes" id="UP000002668">
    <property type="component" value="Genome"/>
</dbReference>
<gene>
    <name evidence="2" type="ORF">LEMA_P037970.1</name>
</gene>
<keyword evidence="3" id="KW-1185">Reference proteome</keyword>
<dbReference type="Gene3D" id="1.20.5.1230">
    <property type="entry name" value="Apolipoprotein A-I"/>
    <property type="match status" value="1"/>
</dbReference>
<dbReference type="SUPFAM" id="SSF58113">
    <property type="entry name" value="Apolipoprotein A-I"/>
    <property type="match status" value="1"/>
</dbReference>
<dbReference type="VEuPathDB" id="FungiDB:LEMA_P037970.1"/>
<dbReference type="eggNOG" id="ENOG502TKB6">
    <property type="taxonomic scope" value="Eukaryota"/>
</dbReference>
<sequence>MPSNTLYRPTSSCDWAADDDDDFDFEAWKANADASAPSISELGPLQPIVGKSQEDEATLTTQYPTSLSSSPSIDSNTSDIDINTSDTDTNTSNTDSNTSDTNSNSSDTDSYTSDTISNTSNTDTTALISDISSTVNDIIASQVRYAQEDLVCHALGKVPGLPAYPEMSYYVYPNLQPKHRTNYASNWQRFKADNGFDCRRTVVFRWSRLRIVTDVDGDENAILPYVDEAEEVVQPYVNTVEAAFKPYVDEPEEVIQPFVDEPETTFTPFVDDVEATFKPYVDEAEDVIQPCIDEADAKVQPYSDDDKALDVTSEMDIDDVPSTTSSSDDTDDSWENYQAYSDDNDKENVLPTHSFPAKPFTSDDMFYGFSDDSNKENVPPELESYGHRTFPSDNTVDDLADAWELFYELQECIPEPLSIDDIVDGVTTEILVDEIADETDDMEFAFDLVFEYDVSTPDSDEDYDTTESSDAESLSDQQPPAHHPEVAYARRNLSNPHNAMDALAAFRNQFANTEAMVDVFEDDDSSILLPSYSQADLGLGHGLLDNLDLDNWPLPSAFSDSDDDDDDLSPLPEVDTTPLAQPKPTTSHNTTPEIAIVDDEPLEANDLPISPTAMIPTNSKSRIPFTPTVAVPVTPAVTYTLATKSQTPSISTAATNSHGALKHLLNGATVKGKHDLSLIPGKIAGSTRGVLGRIWARLYKS</sequence>
<evidence type="ECO:0000313" key="2">
    <source>
        <dbReference type="EMBL" id="CBX94123.1"/>
    </source>
</evidence>
<feature type="region of interest" description="Disordered" evidence="1">
    <location>
        <begin position="55"/>
        <end position="119"/>
    </location>
</feature>
<feature type="region of interest" description="Disordered" evidence="1">
    <location>
        <begin position="312"/>
        <end position="353"/>
    </location>
</feature>
<dbReference type="OrthoDB" id="3683755at2759"/>
<feature type="compositionally biased region" description="Low complexity" evidence="1">
    <location>
        <begin position="58"/>
        <end position="119"/>
    </location>
</feature>